<dbReference type="Proteomes" id="UP000504638">
    <property type="component" value="Unplaced"/>
</dbReference>
<dbReference type="PANTHER" id="PTHR34002:SF9">
    <property type="entry name" value="XYLOGLUCAN-SPECIFIC ENDO-BETA-1,4-GLUCANASE A"/>
    <property type="match status" value="1"/>
</dbReference>
<dbReference type="AlphaFoldDB" id="A0A6G1GEV3"/>
<evidence type="ECO:0000313" key="4">
    <source>
        <dbReference type="EMBL" id="KAF1816583.1"/>
    </source>
</evidence>
<dbReference type="InterPro" id="IPR002594">
    <property type="entry name" value="GH12"/>
</dbReference>
<evidence type="ECO:0000313" key="5">
    <source>
        <dbReference type="Proteomes" id="UP000504638"/>
    </source>
</evidence>
<keyword evidence="2" id="KW-0624">Polysaccharide degradation</keyword>
<organism evidence="4">
    <name type="scientific">Eremomyces bilateralis CBS 781.70</name>
    <dbReference type="NCBI Taxonomy" id="1392243"/>
    <lineage>
        <taxon>Eukaryota</taxon>
        <taxon>Fungi</taxon>
        <taxon>Dikarya</taxon>
        <taxon>Ascomycota</taxon>
        <taxon>Pezizomycotina</taxon>
        <taxon>Dothideomycetes</taxon>
        <taxon>Dothideomycetes incertae sedis</taxon>
        <taxon>Eremomycetales</taxon>
        <taxon>Eremomycetaceae</taxon>
        <taxon>Eremomyces</taxon>
    </lineage>
</organism>
<keyword evidence="2" id="KW-0378">Hydrolase</keyword>
<evidence type="ECO:0000256" key="2">
    <source>
        <dbReference type="RuleBase" id="RU361163"/>
    </source>
</evidence>
<dbReference type="SUPFAM" id="SSF49899">
    <property type="entry name" value="Concanavalin A-like lectins/glucanases"/>
    <property type="match status" value="1"/>
</dbReference>
<dbReference type="Gene3D" id="2.60.120.180">
    <property type="match status" value="1"/>
</dbReference>
<proteinExistence type="inferred from homology"/>
<dbReference type="OrthoDB" id="95118at2759"/>
<dbReference type="GeneID" id="54416536"/>
<dbReference type="EMBL" id="ML975150">
    <property type="protein sequence ID" value="KAF1816583.1"/>
    <property type="molecule type" value="Genomic_DNA"/>
</dbReference>
<protein>
    <submittedName>
        <fullName evidence="4 6">Xyloglucan-specific endo-beta-1,4-glucanase</fullName>
    </submittedName>
</protein>
<dbReference type="GO" id="GO:0008810">
    <property type="term" value="F:cellulase activity"/>
    <property type="evidence" value="ECO:0007669"/>
    <property type="project" value="InterPro"/>
</dbReference>
<reference evidence="4 6" key="1">
    <citation type="submission" date="2020-01" db="EMBL/GenBank/DDBJ databases">
        <authorList>
            <consortium name="DOE Joint Genome Institute"/>
            <person name="Haridas S."/>
            <person name="Albert R."/>
            <person name="Binder M."/>
            <person name="Bloem J."/>
            <person name="Labutti K."/>
            <person name="Salamov A."/>
            <person name="Andreopoulos B."/>
            <person name="Baker S.E."/>
            <person name="Barry K."/>
            <person name="Bills G."/>
            <person name="Bluhm B.H."/>
            <person name="Cannon C."/>
            <person name="Castanera R."/>
            <person name="Culley D.E."/>
            <person name="Daum C."/>
            <person name="Ezra D."/>
            <person name="Gonzalez J.B."/>
            <person name="Henrissat B."/>
            <person name="Kuo A."/>
            <person name="Liang C."/>
            <person name="Lipzen A."/>
            <person name="Lutzoni F."/>
            <person name="Magnuson J."/>
            <person name="Mondo S."/>
            <person name="Nolan M."/>
            <person name="Ohm R."/>
            <person name="Pangilinan J."/>
            <person name="Park H.-J."/>
            <person name="Ramirez L."/>
            <person name="Alfaro M."/>
            <person name="Sun H."/>
            <person name="Tritt A."/>
            <person name="Yoshinaga Y."/>
            <person name="Zwiers L.-H."/>
            <person name="Turgeon B.G."/>
            <person name="Goodwin S.B."/>
            <person name="Spatafora J.W."/>
            <person name="Crous P.W."/>
            <person name="Grigoriev I.V."/>
        </authorList>
    </citation>
    <scope>NUCLEOTIDE SEQUENCE</scope>
    <source>
        <strain evidence="4 6">CBS 781.70</strain>
    </source>
</reference>
<sequence length="240" mass="25726">MAFALVGLSLATPTKTVQKRADMCGQWDSVQTAGYTLYNACIPNMWGMSAGTGRQCTTLNSVSGNTIAWRTTWSWSGGQYNVKSYPNAVVDGPKPQLRNVKSIPSTWKWSYTGSGMVANVAYDIFSSSTASGNPEYEIMIWVGSYGGAGPISNGQPKSVNIAGTAWKLHQGQNNQMKVFSFVSERPVTNFSGDLNAFLTYLRSNNGLPAGQYLTSVGAGTEPFVGQNAVFTTTAYSCAIN</sequence>
<dbReference type="PANTHER" id="PTHR34002">
    <property type="entry name" value="BLR1656 PROTEIN"/>
    <property type="match status" value="1"/>
</dbReference>
<reference evidence="6" key="3">
    <citation type="submission" date="2025-04" db="UniProtKB">
        <authorList>
            <consortium name="RefSeq"/>
        </authorList>
    </citation>
    <scope>IDENTIFICATION</scope>
    <source>
        <strain evidence="6">CBS 781.70</strain>
    </source>
</reference>
<keyword evidence="2" id="KW-0119">Carbohydrate metabolism</keyword>
<dbReference type="RefSeq" id="XP_033538214.1">
    <property type="nucleotide sequence ID" value="XM_033675966.1"/>
</dbReference>
<dbReference type="InterPro" id="IPR013319">
    <property type="entry name" value="GH11/12"/>
</dbReference>
<reference evidence="6" key="2">
    <citation type="submission" date="2020-04" db="EMBL/GenBank/DDBJ databases">
        <authorList>
            <consortium name="NCBI Genome Project"/>
        </authorList>
    </citation>
    <scope>NUCLEOTIDE SEQUENCE</scope>
    <source>
        <strain evidence="6">CBS 781.70</strain>
    </source>
</reference>
<dbReference type="Pfam" id="PF01670">
    <property type="entry name" value="Glyco_hydro_12"/>
    <property type="match status" value="1"/>
</dbReference>
<feature type="chain" id="PRO_5044632070" evidence="3">
    <location>
        <begin position="17"/>
        <end position="240"/>
    </location>
</feature>
<keyword evidence="5" id="KW-1185">Reference proteome</keyword>
<feature type="signal peptide" evidence="3">
    <location>
        <begin position="1"/>
        <end position="16"/>
    </location>
</feature>
<accession>A0A6G1GEV3</accession>
<gene>
    <name evidence="4 6" type="ORF">P152DRAFT_389116</name>
</gene>
<dbReference type="GO" id="GO:0000272">
    <property type="term" value="P:polysaccharide catabolic process"/>
    <property type="evidence" value="ECO:0007669"/>
    <property type="project" value="UniProtKB-KW"/>
</dbReference>
<keyword evidence="2" id="KW-0326">Glycosidase</keyword>
<evidence type="ECO:0000256" key="1">
    <source>
        <dbReference type="ARBA" id="ARBA00005519"/>
    </source>
</evidence>
<comment type="similarity">
    <text evidence="1 2">Belongs to the glycosyl hydrolase 12 (cellulase H) family.</text>
</comment>
<evidence type="ECO:0000313" key="6">
    <source>
        <dbReference type="RefSeq" id="XP_033538214.1"/>
    </source>
</evidence>
<name>A0A6G1GEV3_9PEZI</name>
<evidence type="ECO:0000256" key="3">
    <source>
        <dbReference type="SAM" id="SignalP"/>
    </source>
</evidence>
<keyword evidence="3" id="KW-0732">Signal</keyword>
<dbReference type="InterPro" id="IPR013320">
    <property type="entry name" value="ConA-like_dom_sf"/>
</dbReference>